<keyword evidence="10 11" id="KW-0472">Membrane</keyword>
<dbReference type="PANTHER" id="PTHR12966">
    <property type="entry name" value="NADH DEHYDROGENASE UBIQUINONE 1 ALPHA SUBCOMPLEX SUBUNIT 13"/>
    <property type="match status" value="1"/>
</dbReference>
<comment type="caution">
    <text evidence="12">The sequence shown here is derived from an EMBL/GenBank/DDBJ whole genome shotgun (WGS) entry which is preliminary data.</text>
</comment>
<evidence type="ECO:0000256" key="8">
    <source>
        <dbReference type="ARBA" id="ARBA00022989"/>
    </source>
</evidence>
<dbReference type="OrthoDB" id="3308at2759"/>
<comment type="function">
    <text evidence="11">Complex I functions in the transfer of electrons from NADH to the respiratory chain. Accessory subunit of the mitochondrial membrane respiratory chain NADH dehydrogenase (Complex I), that is believed not to be involved in catalysis.</text>
</comment>
<evidence type="ECO:0000256" key="10">
    <source>
        <dbReference type="ARBA" id="ARBA00023136"/>
    </source>
</evidence>
<dbReference type="Pfam" id="PF06212">
    <property type="entry name" value="GRIM-19"/>
    <property type="match status" value="1"/>
</dbReference>
<keyword evidence="3 11" id="KW-0813">Transport</keyword>
<protein>
    <recommendedName>
        <fullName evidence="11">NADH dehydrogenase [ubiquinone] 1 alpha subcomplex subunit 13</fullName>
    </recommendedName>
</protein>
<evidence type="ECO:0000256" key="2">
    <source>
        <dbReference type="ARBA" id="ARBA00007312"/>
    </source>
</evidence>
<evidence type="ECO:0000256" key="1">
    <source>
        <dbReference type="ARBA" id="ARBA00004298"/>
    </source>
</evidence>
<dbReference type="GO" id="GO:0005743">
    <property type="term" value="C:mitochondrial inner membrane"/>
    <property type="evidence" value="ECO:0007669"/>
    <property type="project" value="UniProtKB-SubCell"/>
</dbReference>
<dbReference type="PANTHER" id="PTHR12966:SF0">
    <property type="entry name" value="NADH DEHYDROGENASE [UBIQUINONE] 1 ALPHA SUBCOMPLEX SUBUNIT 13"/>
    <property type="match status" value="1"/>
</dbReference>
<reference evidence="12 13" key="1">
    <citation type="submission" date="2017-03" db="EMBL/GenBank/DDBJ databases">
        <title>Widespread Adenine N6-methylation of Active Genes in Fungi.</title>
        <authorList>
            <consortium name="DOE Joint Genome Institute"/>
            <person name="Mondo S.J."/>
            <person name="Dannebaum R.O."/>
            <person name="Kuo R.C."/>
            <person name="Louie K.B."/>
            <person name="Bewick A.J."/>
            <person name="Labutti K."/>
            <person name="Haridas S."/>
            <person name="Kuo A."/>
            <person name="Salamov A."/>
            <person name="Ahrendt S.R."/>
            <person name="Lau R."/>
            <person name="Bowen B.P."/>
            <person name="Lipzen A."/>
            <person name="Sullivan W."/>
            <person name="Andreopoulos W.B."/>
            <person name="Clum A."/>
            <person name="Lindquist E."/>
            <person name="Daum C."/>
            <person name="Northen T.R."/>
            <person name="Ramamoorthy G."/>
            <person name="Schmitz R.J."/>
            <person name="Gryganskyi A."/>
            <person name="Culley D."/>
            <person name="Magnuson J."/>
            <person name="James T.Y."/>
            <person name="O'Malley M.A."/>
            <person name="Stajich J.E."/>
            <person name="Spatafora J.W."/>
            <person name="Visel A."/>
            <person name="Grigoriev I.V."/>
        </authorList>
    </citation>
    <scope>NUCLEOTIDE SEQUENCE [LARGE SCALE GENOMIC DNA]</scope>
    <source>
        <strain evidence="12 13">NRRL Y-17943</strain>
    </source>
</reference>
<keyword evidence="8 11" id="KW-1133">Transmembrane helix</keyword>
<dbReference type="InParanoid" id="A0A1Y1UJ89"/>
<evidence type="ECO:0000256" key="3">
    <source>
        <dbReference type="ARBA" id="ARBA00022448"/>
    </source>
</evidence>
<dbReference type="AlphaFoldDB" id="A0A1Y1UJ89"/>
<keyword evidence="5 11" id="KW-0812">Transmembrane</keyword>
<dbReference type="RefSeq" id="XP_021871604.1">
    <property type="nucleotide sequence ID" value="XM_022015493.1"/>
</dbReference>
<evidence type="ECO:0000256" key="5">
    <source>
        <dbReference type="ARBA" id="ARBA00022692"/>
    </source>
</evidence>
<dbReference type="GO" id="GO:0045271">
    <property type="term" value="C:respiratory chain complex I"/>
    <property type="evidence" value="ECO:0007669"/>
    <property type="project" value="UniProtKB-UniRule"/>
</dbReference>
<keyword evidence="4 11" id="KW-0679">Respiratory chain</keyword>
<sequence>MSGQSSAGPTYTKAAHGFTQDMPPKGGYANVPYKRNLPVRGVSGAVIMGTTALICSYGFYKMGQANIEKRELEREKKWSRIWLLPLLQAEMDRDIYRREQAALAREKIIMSDVPGWEAGKSVYNTQRYVPKQIVVM</sequence>
<evidence type="ECO:0000256" key="4">
    <source>
        <dbReference type="ARBA" id="ARBA00022660"/>
    </source>
</evidence>
<keyword evidence="9 11" id="KW-0496">Mitochondrion</keyword>
<proteinExistence type="inferred from homology"/>
<keyword evidence="6 11" id="KW-0999">Mitochondrion inner membrane</keyword>
<dbReference type="EMBL" id="NBSH01000005">
    <property type="protein sequence ID" value="ORX37617.1"/>
    <property type="molecule type" value="Genomic_DNA"/>
</dbReference>
<feature type="transmembrane region" description="Helical" evidence="11">
    <location>
        <begin position="41"/>
        <end position="60"/>
    </location>
</feature>
<dbReference type="GeneID" id="33557302"/>
<organism evidence="12 13">
    <name type="scientific">Kockovaella imperatae</name>
    <dbReference type="NCBI Taxonomy" id="4999"/>
    <lineage>
        <taxon>Eukaryota</taxon>
        <taxon>Fungi</taxon>
        <taxon>Dikarya</taxon>
        <taxon>Basidiomycota</taxon>
        <taxon>Agaricomycotina</taxon>
        <taxon>Tremellomycetes</taxon>
        <taxon>Tremellales</taxon>
        <taxon>Cuniculitremaceae</taxon>
        <taxon>Kockovaella</taxon>
    </lineage>
</organism>
<dbReference type="Proteomes" id="UP000193218">
    <property type="component" value="Unassembled WGS sequence"/>
</dbReference>
<evidence type="ECO:0000256" key="11">
    <source>
        <dbReference type="RuleBase" id="RU368034"/>
    </source>
</evidence>
<gene>
    <name evidence="12" type="ORF">BD324DRAFT_622651</name>
</gene>
<evidence type="ECO:0000313" key="12">
    <source>
        <dbReference type="EMBL" id="ORX37617.1"/>
    </source>
</evidence>
<comment type="similarity">
    <text evidence="2 11">Belongs to the complex I NDUFA13 subunit family.</text>
</comment>
<dbReference type="InterPro" id="IPR009346">
    <property type="entry name" value="GRIM-19"/>
</dbReference>
<comment type="subcellular location">
    <subcellularLocation>
        <location evidence="1 11">Mitochondrion inner membrane</location>
        <topology evidence="1 11">Single-pass membrane protein</topology>
        <orientation evidence="1 11">Matrix side</orientation>
    </subcellularLocation>
</comment>
<accession>A0A1Y1UJ89</accession>
<keyword evidence="13" id="KW-1185">Reference proteome</keyword>
<evidence type="ECO:0000256" key="6">
    <source>
        <dbReference type="ARBA" id="ARBA00022792"/>
    </source>
</evidence>
<keyword evidence="7 11" id="KW-0249">Electron transport</keyword>
<name>A0A1Y1UJ89_9TREE</name>
<evidence type="ECO:0000256" key="7">
    <source>
        <dbReference type="ARBA" id="ARBA00022982"/>
    </source>
</evidence>
<evidence type="ECO:0000313" key="13">
    <source>
        <dbReference type="Proteomes" id="UP000193218"/>
    </source>
</evidence>
<evidence type="ECO:0000256" key="9">
    <source>
        <dbReference type="ARBA" id="ARBA00023128"/>
    </source>
</evidence>
<dbReference type="STRING" id="4999.A0A1Y1UJ89"/>